<feature type="compositionally biased region" description="Low complexity" evidence="1">
    <location>
        <begin position="92"/>
        <end position="103"/>
    </location>
</feature>
<dbReference type="AlphaFoldDB" id="V8N3G6"/>
<sequence length="188" mass="20659">MLLGASGGTSLLHGWLGGPEHHGRINVNVTVTSRPFRWFGETLVVRTFPRRLGLQPLPTPSPPYLEARWLPPAKRPSRPLVFADYVKESAHSSSSASLNSSENPYATIRDPPILTRKPPENSYVEMKSPAHRDASYLDMPTSSPAHKNIYDVGKSPGEEQLGEPQSSPQRKNGLVSFAPFYDFSSHGG</sequence>
<proteinExistence type="predicted"/>
<feature type="region of interest" description="Disordered" evidence="1">
    <location>
        <begin position="92"/>
        <end position="175"/>
    </location>
</feature>
<evidence type="ECO:0000313" key="3">
    <source>
        <dbReference type="Proteomes" id="UP000018936"/>
    </source>
</evidence>
<evidence type="ECO:0000256" key="1">
    <source>
        <dbReference type="SAM" id="MobiDB-lite"/>
    </source>
</evidence>
<accession>V8N3G6</accession>
<keyword evidence="3" id="KW-1185">Reference proteome</keyword>
<dbReference type="OrthoDB" id="409374at2759"/>
<evidence type="ECO:0000313" key="2">
    <source>
        <dbReference type="EMBL" id="ETE56082.1"/>
    </source>
</evidence>
<comment type="caution">
    <text evidence="2">The sequence shown here is derived from an EMBL/GenBank/DDBJ whole genome shotgun (WGS) entry which is preliminary data.</text>
</comment>
<dbReference type="Proteomes" id="UP000018936">
    <property type="component" value="Unassembled WGS sequence"/>
</dbReference>
<gene>
    <name evidence="2" type="primary">Megf11</name>
    <name evidence="2" type="ORF">L345_18208</name>
</gene>
<reference evidence="2 3" key="1">
    <citation type="journal article" date="2013" name="Proc. Natl. Acad. Sci. U.S.A.">
        <title>The king cobra genome reveals dynamic gene evolution and adaptation in the snake venom system.</title>
        <authorList>
            <person name="Vonk F.J."/>
            <person name="Casewell N.R."/>
            <person name="Henkel C.V."/>
            <person name="Heimberg A.M."/>
            <person name="Jansen H.J."/>
            <person name="McCleary R.J."/>
            <person name="Kerkkamp H.M."/>
            <person name="Vos R.A."/>
            <person name="Guerreiro I."/>
            <person name="Calvete J.J."/>
            <person name="Wuster W."/>
            <person name="Woods A.E."/>
            <person name="Logan J.M."/>
            <person name="Harrison R.A."/>
            <person name="Castoe T.A."/>
            <person name="de Koning A.P."/>
            <person name="Pollock D.D."/>
            <person name="Yandell M."/>
            <person name="Calderon D."/>
            <person name="Renjifo C."/>
            <person name="Currier R.B."/>
            <person name="Salgado D."/>
            <person name="Pla D."/>
            <person name="Sanz L."/>
            <person name="Hyder A.S."/>
            <person name="Ribeiro J.M."/>
            <person name="Arntzen J.W."/>
            <person name="van den Thillart G.E."/>
            <person name="Boetzer M."/>
            <person name="Pirovano W."/>
            <person name="Dirks R.P."/>
            <person name="Spaink H.P."/>
            <person name="Duboule D."/>
            <person name="McGlinn E."/>
            <person name="Kini R.M."/>
            <person name="Richardson M.K."/>
        </authorList>
    </citation>
    <scope>NUCLEOTIDE SEQUENCE</scope>
    <source>
        <tissue evidence="2">Blood</tissue>
    </source>
</reference>
<organism evidence="2 3">
    <name type="scientific">Ophiophagus hannah</name>
    <name type="common">King cobra</name>
    <name type="synonym">Naja hannah</name>
    <dbReference type="NCBI Taxonomy" id="8665"/>
    <lineage>
        <taxon>Eukaryota</taxon>
        <taxon>Metazoa</taxon>
        <taxon>Chordata</taxon>
        <taxon>Craniata</taxon>
        <taxon>Vertebrata</taxon>
        <taxon>Euteleostomi</taxon>
        <taxon>Lepidosauria</taxon>
        <taxon>Squamata</taxon>
        <taxon>Bifurcata</taxon>
        <taxon>Unidentata</taxon>
        <taxon>Episquamata</taxon>
        <taxon>Toxicofera</taxon>
        <taxon>Serpentes</taxon>
        <taxon>Colubroidea</taxon>
        <taxon>Elapidae</taxon>
        <taxon>Elapinae</taxon>
        <taxon>Ophiophagus</taxon>
    </lineage>
</organism>
<feature type="non-terminal residue" evidence="2">
    <location>
        <position position="1"/>
    </location>
</feature>
<protein>
    <submittedName>
        <fullName evidence="2">Multiple epidermal growth factor-like domains protein 11</fullName>
    </submittedName>
</protein>
<name>V8N3G6_OPHHA</name>
<dbReference type="EMBL" id="AZIM01043846">
    <property type="protein sequence ID" value="ETE56082.1"/>
    <property type="molecule type" value="Genomic_DNA"/>
</dbReference>